<dbReference type="Pfam" id="PF03936">
    <property type="entry name" value="Terpene_synth_C"/>
    <property type="match status" value="1"/>
</dbReference>
<evidence type="ECO:0000256" key="2">
    <source>
        <dbReference type="ARBA" id="ARBA00022842"/>
    </source>
</evidence>
<dbReference type="SUPFAM" id="SSF48239">
    <property type="entry name" value="Terpenoid cyclases/Protein prenyltransferases"/>
    <property type="match status" value="1"/>
</dbReference>
<accession>A0A835UCP1</accession>
<dbReference type="SUPFAM" id="SSF48576">
    <property type="entry name" value="Terpenoid synthases"/>
    <property type="match status" value="1"/>
</dbReference>
<dbReference type="Pfam" id="PF01397">
    <property type="entry name" value="Terpene_synth"/>
    <property type="match status" value="1"/>
</dbReference>
<evidence type="ECO:0000256" key="1">
    <source>
        <dbReference type="ARBA" id="ARBA00022723"/>
    </source>
</evidence>
<dbReference type="InterPro" id="IPR008949">
    <property type="entry name" value="Isoprenoid_synthase_dom_sf"/>
</dbReference>
<evidence type="ECO:0000313" key="7">
    <source>
        <dbReference type="Proteomes" id="UP000636800"/>
    </source>
</evidence>
<evidence type="ECO:0000259" key="5">
    <source>
        <dbReference type="Pfam" id="PF03936"/>
    </source>
</evidence>
<dbReference type="InterPro" id="IPR008930">
    <property type="entry name" value="Terpenoid_cyclase/PrenylTrfase"/>
</dbReference>
<dbReference type="Proteomes" id="UP000636800">
    <property type="component" value="Chromosome 13"/>
</dbReference>
<evidence type="ECO:0000313" key="6">
    <source>
        <dbReference type="EMBL" id="KAG0454496.1"/>
    </source>
</evidence>
<feature type="domain" description="Terpene synthase metal-binding" evidence="5">
    <location>
        <begin position="160"/>
        <end position="279"/>
    </location>
</feature>
<protein>
    <submittedName>
        <fullName evidence="6">Uncharacterized protein</fullName>
    </submittedName>
</protein>
<keyword evidence="1" id="KW-0479">Metal-binding</keyword>
<dbReference type="InterPro" id="IPR001906">
    <property type="entry name" value="Terpene_synth_N"/>
</dbReference>
<dbReference type="GO" id="GO:0016114">
    <property type="term" value="P:terpenoid biosynthetic process"/>
    <property type="evidence" value="ECO:0007669"/>
    <property type="project" value="InterPro"/>
</dbReference>
<dbReference type="GO" id="GO:0000287">
    <property type="term" value="F:magnesium ion binding"/>
    <property type="evidence" value="ECO:0007669"/>
    <property type="project" value="InterPro"/>
</dbReference>
<evidence type="ECO:0000259" key="4">
    <source>
        <dbReference type="Pfam" id="PF01397"/>
    </source>
</evidence>
<feature type="domain" description="Terpene synthase N-terminal" evidence="4">
    <location>
        <begin position="7"/>
        <end position="103"/>
    </location>
</feature>
<dbReference type="PANTHER" id="PTHR31225">
    <property type="entry name" value="OS04G0344100 PROTEIN-RELATED"/>
    <property type="match status" value="1"/>
</dbReference>
<dbReference type="InterPro" id="IPR050148">
    <property type="entry name" value="Terpene_synthase-like"/>
</dbReference>
<dbReference type="AlphaFoldDB" id="A0A835UCP1"/>
<keyword evidence="2" id="KW-0460">Magnesium</keyword>
<dbReference type="PANTHER" id="PTHR31225:SF93">
    <property type="entry name" value="ALPHA-HUMULENE_(-)-(E)-BETA-CARYOPHYLLENE SYNTHASE"/>
    <property type="match status" value="1"/>
</dbReference>
<sequence length="380" mass="45120">MIHKVGIEYTNDLHTIALAFRLFRQQRLPISADVFNRFFDKEGELRTSLTIDVQGLLSFYEATYLGTPNEEILEKAATFAKWHLGLMCTHLEPNMRTIVSRALITPRFKRMERLEAREFISFYDKQENKREDLLQFAKLDFVFVQSIHLEELRILSIWNKNIGLAKDLPFVRDRLVELHFWMVGVFFEPCYSYARKTSTKVLVLTSILDDIYDQYGTLKDLQLLTGIINRWKVDERVDQLPIYLQKFIIVFYKTFEEFKDELAINQSTYRVQYLKKEHEQTANHLATIVHNYMKEYNCTEEETCQKLIEMVENEWKTLNQELLLLTNLPLTLVRPIINLTRVMEIFYKEKDTFTNPFDTMKHNISLVMIEPLFPKGSIPK</sequence>
<dbReference type="InterPro" id="IPR036965">
    <property type="entry name" value="Terpene_synth_N_sf"/>
</dbReference>
<dbReference type="Gene3D" id="1.10.600.10">
    <property type="entry name" value="Farnesyl Diphosphate Synthase"/>
    <property type="match status" value="2"/>
</dbReference>
<comment type="caution">
    <text evidence="6">The sequence shown here is derived from an EMBL/GenBank/DDBJ whole genome shotgun (WGS) entry which is preliminary data.</text>
</comment>
<keyword evidence="3" id="KW-0456">Lyase</keyword>
<reference evidence="6 7" key="1">
    <citation type="journal article" date="2020" name="Nat. Food">
        <title>A phased Vanilla planifolia genome enables genetic improvement of flavour and production.</title>
        <authorList>
            <person name="Hasing T."/>
            <person name="Tang H."/>
            <person name="Brym M."/>
            <person name="Khazi F."/>
            <person name="Huang T."/>
            <person name="Chambers A.H."/>
        </authorList>
    </citation>
    <scope>NUCLEOTIDE SEQUENCE [LARGE SCALE GENOMIC DNA]</scope>
    <source>
        <tissue evidence="6">Leaf</tissue>
    </source>
</reference>
<gene>
    <name evidence="6" type="ORF">HPP92_023788</name>
</gene>
<name>A0A835UCP1_VANPL</name>
<dbReference type="OrthoDB" id="6270329at2759"/>
<dbReference type="Gene3D" id="1.50.10.130">
    <property type="entry name" value="Terpene synthase, N-terminal domain"/>
    <property type="match status" value="1"/>
</dbReference>
<dbReference type="EMBL" id="JADCNL010000013">
    <property type="protein sequence ID" value="KAG0454496.1"/>
    <property type="molecule type" value="Genomic_DNA"/>
</dbReference>
<dbReference type="GO" id="GO:0010333">
    <property type="term" value="F:terpene synthase activity"/>
    <property type="evidence" value="ECO:0007669"/>
    <property type="project" value="InterPro"/>
</dbReference>
<proteinExistence type="predicted"/>
<dbReference type="InterPro" id="IPR005630">
    <property type="entry name" value="Terpene_synthase_metal-bd"/>
</dbReference>
<organism evidence="6 7">
    <name type="scientific">Vanilla planifolia</name>
    <name type="common">Vanilla</name>
    <dbReference type="NCBI Taxonomy" id="51239"/>
    <lineage>
        <taxon>Eukaryota</taxon>
        <taxon>Viridiplantae</taxon>
        <taxon>Streptophyta</taxon>
        <taxon>Embryophyta</taxon>
        <taxon>Tracheophyta</taxon>
        <taxon>Spermatophyta</taxon>
        <taxon>Magnoliopsida</taxon>
        <taxon>Liliopsida</taxon>
        <taxon>Asparagales</taxon>
        <taxon>Orchidaceae</taxon>
        <taxon>Vanilloideae</taxon>
        <taxon>Vanilleae</taxon>
        <taxon>Vanilla</taxon>
    </lineage>
</organism>
<keyword evidence="7" id="KW-1185">Reference proteome</keyword>
<evidence type="ECO:0000256" key="3">
    <source>
        <dbReference type="ARBA" id="ARBA00023239"/>
    </source>
</evidence>